<dbReference type="EMBL" id="RSCE01000004">
    <property type="protein sequence ID" value="RSH83550.1"/>
    <property type="molecule type" value="Genomic_DNA"/>
</dbReference>
<feature type="compositionally biased region" description="Polar residues" evidence="1">
    <location>
        <begin position="265"/>
        <end position="291"/>
    </location>
</feature>
<dbReference type="Proteomes" id="UP000279236">
    <property type="component" value="Unassembled WGS sequence"/>
</dbReference>
<dbReference type="RefSeq" id="XP_028477502.1">
    <property type="nucleotide sequence ID" value="XM_028622610.1"/>
</dbReference>
<organism evidence="2 3">
    <name type="scientific">Apiotrichum porosum</name>
    <dbReference type="NCBI Taxonomy" id="105984"/>
    <lineage>
        <taxon>Eukaryota</taxon>
        <taxon>Fungi</taxon>
        <taxon>Dikarya</taxon>
        <taxon>Basidiomycota</taxon>
        <taxon>Agaricomycotina</taxon>
        <taxon>Tremellomycetes</taxon>
        <taxon>Trichosporonales</taxon>
        <taxon>Trichosporonaceae</taxon>
        <taxon>Apiotrichum</taxon>
    </lineage>
</organism>
<feature type="compositionally biased region" description="Basic residues" evidence="1">
    <location>
        <begin position="250"/>
        <end position="264"/>
    </location>
</feature>
<dbReference type="AlphaFoldDB" id="A0A427XXI9"/>
<feature type="region of interest" description="Disordered" evidence="1">
    <location>
        <begin position="243"/>
        <end position="291"/>
    </location>
</feature>
<dbReference type="GeneID" id="39591781"/>
<protein>
    <submittedName>
        <fullName evidence="2">Uncharacterized protein</fullName>
    </submittedName>
</protein>
<proteinExistence type="predicted"/>
<evidence type="ECO:0000256" key="1">
    <source>
        <dbReference type="SAM" id="MobiDB-lite"/>
    </source>
</evidence>
<sequence length="291" mass="31753">MSPSHTPESPCIVCRAPKGTYTNVQATGIGAIVLAGVYTVQSAERRAPRRPPRCDLQAPAAVRPPVDRHDVIFIVKLVSHPDTHLQRVVVLAALQATTGERQVESASQRRVQGAIPLIPLLISPPTSLLDAITTAHRPAWPVAPLIAKVVTAVARPDWRNPKMSANTPDSNSKRASLAVDPNHRTFPVQKDAEADGDVLFPLIHLCGDVFGNCANLQEGFKSLVTYLPQTKIALYTAKEFESVKNNTPQPRRHFRPPNKSRGATRSRSSWPWPFTTSRSKNSSTEPSRGPA</sequence>
<accession>A0A427XXI9</accession>
<keyword evidence="3" id="KW-1185">Reference proteome</keyword>
<name>A0A427XXI9_9TREE</name>
<reference evidence="2 3" key="1">
    <citation type="submission" date="2018-11" db="EMBL/GenBank/DDBJ databases">
        <title>Genome sequence of Apiotrichum porosum DSM 27194.</title>
        <authorList>
            <person name="Aliyu H."/>
            <person name="Gorte O."/>
            <person name="Ochsenreither K."/>
        </authorList>
    </citation>
    <scope>NUCLEOTIDE SEQUENCE [LARGE SCALE GENOMIC DNA]</scope>
    <source>
        <strain evidence="2 3">DSM 27194</strain>
    </source>
</reference>
<evidence type="ECO:0000313" key="2">
    <source>
        <dbReference type="EMBL" id="RSH83550.1"/>
    </source>
</evidence>
<gene>
    <name evidence="2" type="ORF">EHS24_007238</name>
</gene>
<evidence type="ECO:0000313" key="3">
    <source>
        <dbReference type="Proteomes" id="UP000279236"/>
    </source>
</evidence>
<comment type="caution">
    <text evidence="2">The sequence shown here is derived from an EMBL/GenBank/DDBJ whole genome shotgun (WGS) entry which is preliminary data.</text>
</comment>